<evidence type="ECO:0000313" key="3">
    <source>
        <dbReference type="Proteomes" id="UP000030645"/>
    </source>
</evidence>
<dbReference type="Proteomes" id="UP000030645">
    <property type="component" value="Unassembled WGS sequence"/>
</dbReference>
<dbReference type="GO" id="GO:0015098">
    <property type="term" value="F:molybdate ion transmembrane transporter activity"/>
    <property type="evidence" value="ECO:0007669"/>
    <property type="project" value="InterPro"/>
</dbReference>
<reference evidence="3" key="1">
    <citation type="submission" date="2013-01" db="EMBL/GenBank/DDBJ databases">
        <title>Draft Genome Sequence of a Mulberry Tree, Morus notabilis C.K. Schneid.</title>
        <authorList>
            <person name="He N."/>
            <person name="Zhao S."/>
        </authorList>
    </citation>
    <scope>NUCLEOTIDE SEQUENCE</scope>
</reference>
<dbReference type="eggNOG" id="ENOG502QRGR">
    <property type="taxonomic scope" value="Eukaryota"/>
</dbReference>
<keyword evidence="1" id="KW-1133">Transmembrane helix</keyword>
<accession>W9QZ48</accession>
<dbReference type="PANTHER" id="PTHR31970">
    <property type="match status" value="1"/>
</dbReference>
<dbReference type="EMBL" id="KE344395">
    <property type="protein sequence ID" value="EXB60476.1"/>
    <property type="molecule type" value="Genomic_DNA"/>
</dbReference>
<dbReference type="InterPro" id="IPR031563">
    <property type="entry name" value="MOT1/MOT2"/>
</dbReference>
<proteinExistence type="predicted"/>
<dbReference type="PANTHER" id="PTHR31970:SF0">
    <property type="entry name" value="MOLYBDATE TRANSPORTER 1"/>
    <property type="match status" value="1"/>
</dbReference>
<keyword evidence="3" id="KW-1185">Reference proteome</keyword>
<dbReference type="STRING" id="981085.W9QZ48"/>
<feature type="transmembrane region" description="Helical" evidence="1">
    <location>
        <begin position="91"/>
        <end position="113"/>
    </location>
</feature>
<organism evidence="2 3">
    <name type="scientific">Morus notabilis</name>
    <dbReference type="NCBI Taxonomy" id="981085"/>
    <lineage>
        <taxon>Eukaryota</taxon>
        <taxon>Viridiplantae</taxon>
        <taxon>Streptophyta</taxon>
        <taxon>Embryophyta</taxon>
        <taxon>Tracheophyta</taxon>
        <taxon>Spermatophyta</taxon>
        <taxon>Magnoliopsida</taxon>
        <taxon>eudicotyledons</taxon>
        <taxon>Gunneridae</taxon>
        <taxon>Pentapetalae</taxon>
        <taxon>rosids</taxon>
        <taxon>fabids</taxon>
        <taxon>Rosales</taxon>
        <taxon>Moraceae</taxon>
        <taxon>Moreae</taxon>
        <taxon>Morus</taxon>
    </lineage>
</organism>
<keyword evidence="1" id="KW-0812">Transmembrane</keyword>
<feature type="transmembrane region" description="Helical" evidence="1">
    <location>
        <begin position="20"/>
        <end position="40"/>
    </location>
</feature>
<sequence>MKCIVAVALANGSDFGVPEIMVAAGICTGGVMLLLGVTGLMRLLYKLVPFSVVSGVQLAQGLSFAMTALNYVEKIQDFRKPESNNWEYSHWLGLDGLVLAITCACVIIIVDGVGQEVAEVHQKIIVKFSRQAWKEGFMKGTIPQLPLTILNSVISVCNLSSDLFPGKDFSAGLVSMTSSGVGSGLCHAAMGQGPHWFKILSQFPVGFLGVMLFAMASRKLGSVEDCFVSL</sequence>
<gene>
    <name evidence="2" type="ORF">L484_014930</name>
</gene>
<evidence type="ECO:0000313" key="2">
    <source>
        <dbReference type="EMBL" id="EXB60476.1"/>
    </source>
</evidence>
<evidence type="ECO:0000256" key="1">
    <source>
        <dbReference type="SAM" id="Phobius"/>
    </source>
</evidence>
<name>W9QZ48_9ROSA</name>
<feature type="transmembrane region" description="Helical" evidence="1">
    <location>
        <begin position="47"/>
        <end position="71"/>
    </location>
</feature>
<protein>
    <submittedName>
        <fullName evidence="2">Uncharacterized protein</fullName>
    </submittedName>
</protein>
<dbReference type="AlphaFoldDB" id="W9QZ48"/>
<keyword evidence="1" id="KW-0472">Membrane</keyword>
<dbReference type="Pfam" id="PF16983">
    <property type="entry name" value="MFS_MOT1"/>
    <property type="match status" value="1"/>
</dbReference>